<sequence>RNLLRDIVPNLEEWHVLTKKSLMTYHTLNKFTTDMSSALVGEAWIPVEKLGEVHSALHRVVERKGSGVPAIVKRLQTNQPPPTWVLTNKFTYAYQVIMDAYGVPTYGEQNPALWCLITFPFLFAVMFGDVGHGIIMALIGAAMIYKEKSIIASKSDNEMWMTLFQ</sequence>
<evidence type="ECO:0000256" key="3">
    <source>
        <dbReference type="ARBA" id="ARBA00022448"/>
    </source>
</evidence>
<comment type="caution">
    <text evidence="8">Lacks conserved residue(s) required for the propagation of feature annotation.</text>
</comment>
<dbReference type="GO" id="GO:0016471">
    <property type="term" value="C:vacuolar proton-transporting V-type ATPase complex"/>
    <property type="evidence" value="ECO:0007669"/>
    <property type="project" value="TreeGrafter"/>
</dbReference>
<keyword evidence="3 8" id="KW-0813">Transport</keyword>
<proteinExistence type="inferred from homology"/>
<dbReference type="eggNOG" id="KOG2189">
    <property type="taxonomic scope" value="Eukaryota"/>
</dbReference>
<dbReference type="OrthoDB" id="10264220at2759"/>
<dbReference type="InterPro" id="IPR002490">
    <property type="entry name" value="V-ATPase_116kDa_su"/>
</dbReference>
<dbReference type="GO" id="GO:0046961">
    <property type="term" value="F:proton-transporting ATPase activity, rotational mechanism"/>
    <property type="evidence" value="ECO:0007669"/>
    <property type="project" value="InterPro"/>
</dbReference>
<name>A0A0L0FG55_9EUKA</name>
<keyword evidence="4 8" id="KW-0812">Transmembrane</keyword>
<dbReference type="GeneID" id="25912948"/>
<dbReference type="AlphaFoldDB" id="A0A0L0FG55"/>
<dbReference type="GO" id="GO:0051117">
    <property type="term" value="F:ATPase binding"/>
    <property type="evidence" value="ECO:0007669"/>
    <property type="project" value="TreeGrafter"/>
</dbReference>
<evidence type="ECO:0000256" key="8">
    <source>
        <dbReference type="RuleBase" id="RU361189"/>
    </source>
</evidence>
<evidence type="ECO:0000256" key="6">
    <source>
        <dbReference type="ARBA" id="ARBA00023065"/>
    </source>
</evidence>
<comment type="subcellular location">
    <subcellularLocation>
        <location evidence="1">Membrane</location>
        <topology evidence="1">Multi-pass membrane protein</topology>
    </subcellularLocation>
</comment>
<dbReference type="RefSeq" id="XP_014148925.1">
    <property type="nucleotide sequence ID" value="XM_014293450.1"/>
</dbReference>
<dbReference type="GO" id="GO:0007035">
    <property type="term" value="P:vacuolar acidification"/>
    <property type="evidence" value="ECO:0007669"/>
    <property type="project" value="TreeGrafter"/>
</dbReference>
<evidence type="ECO:0000256" key="1">
    <source>
        <dbReference type="ARBA" id="ARBA00004141"/>
    </source>
</evidence>
<dbReference type="GO" id="GO:0033179">
    <property type="term" value="C:proton-transporting V-type ATPase, V0 domain"/>
    <property type="evidence" value="ECO:0007669"/>
    <property type="project" value="InterPro"/>
</dbReference>
<evidence type="ECO:0000256" key="7">
    <source>
        <dbReference type="ARBA" id="ARBA00023136"/>
    </source>
</evidence>
<feature type="non-terminal residue" evidence="9">
    <location>
        <position position="1"/>
    </location>
</feature>
<dbReference type="PANTHER" id="PTHR11629:SF63">
    <property type="entry name" value="V-TYPE PROTON ATPASE SUBUNIT A"/>
    <property type="match status" value="1"/>
</dbReference>
<evidence type="ECO:0000256" key="4">
    <source>
        <dbReference type="ARBA" id="ARBA00022692"/>
    </source>
</evidence>
<dbReference type="EMBL" id="KQ243904">
    <property type="protein sequence ID" value="KNC75023.1"/>
    <property type="molecule type" value="Genomic_DNA"/>
</dbReference>
<dbReference type="Pfam" id="PF01496">
    <property type="entry name" value="V_ATPase_I"/>
    <property type="match status" value="1"/>
</dbReference>
<keyword evidence="5 8" id="KW-1133">Transmembrane helix</keyword>
<comment type="similarity">
    <text evidence="2 8">Belongs to the V-ATPase 116 kDa subunit family.</text>
</comment>
<evidence type="ECO:0000313" key="9">
    <source>
        <dbReference type="EMBL" id="KNC75023.1"/>
    </source>
</evidence>
<keyword evidence="8" id="KW-0375">Hydrogen ion transport</keyword>
<gene>
    <name evidence="9" type="ORF">SARC_12444</name>
</gene>
<evidence type="ECO:0000256" key="2">
    <source>
        <dbReference type="ARBA" id="ARBA00009904"/>
    </source>
</evidence>
<accession>A0A0L0FG55</accession>
<evidence type="ECO:0000313" key="10">
    <source>
        <dbReference type="Proteomes" id="UP000054560"/>
    </source>
</evidence>
<evidence type="ECO:0000256" key="5">
    <source>
        <dbReference type="ARBA" id="ARBA00022989"/>
    </source>
</evidence>
<comment type="function">
    <text evidence="8">Essential component of the vacuolar proton pump (V-ATPase), a multimeric enzyme that catalyzes the translocation of protons across the membranes. Required for assembly and activity of the V-ATPase.</text>
</comment>
<keyword evidence="7 8" id="KW-0472">Membrane</keyword>
<feature type="transmembrane region" description="Helical" evidence="8">
    <location>
        <begin position="121"/>
        <end position="145"/>
    </location>
</feature>
<feature type="non-terminal residue" evidence="9">
    <location>
        <position position="165"/>
    </location>
</feature>
<dbReference type="Proteomes" id="UP000054560">
    <property type="component" value="Unassembled WGS sequence"/>
</dbReference>
<keyword evidence="6 8" id="KW-0406">Ion transport</keyword>
<dbReference type="PANTHER" id="PTHR11629">
    <property type="entry name" value="VACUOLAR PROTON ATPASES"/>
    <property type="match status" value="1"/>
</dbReference>
<reference evidence="9 10" key="1">
    <citation type="submission" date="2011-02" db="EMBL/GenBank/DDBJ databases">
        <title>The Genome Sequence of Sphaeroforma arctica JP610.</title>
        <authorList>
            <consortium name="The Broad Institute Genome Sequencing Platform"/>
            <person name="Russ C."/>
            <person name="Cuomo C."/>
            <person name="Young S.K."/>
            <person name="Zeng Q."/>
            <person name="Gargeya S."/>
            <person name="Alvarado L."/>
            <person name="Berlin A."/>
            <person name="Chapman S.B."/>
            <person name="Chen Z."/>
            <person name="Freedman E."/>
            <person name="Gellesch M."/>
            <person name="Goldberg J."/>
            <person name="Griggs A."/>
            <person name="Gujja S."/>
            <person name="Heilman E."/>
            <person name="Heiman D."/>
            <person name="Howarth C."/>
            <person name="Mehta T."/>
            <person name="Neiman D."/>
            <person name="Pearson M."/>
            <person name="Roberts A."/>
            <person name="Saif S."/>
            <person name="Shea T."/>
            <person name="Shenoy N."/>
            <person name="Sisk P."/>
            <person name="Stolte C."/>
            <person name="Sykes S."/>
            <person name="White J."/>
            <person name="Yandava C."/>
            <person name="Burger G."/>
            <person name="Gray M.W."/>
            <person name="Holland P.W.H."/>
            <person name="King N."/>
            <person name="Lang F.B.F."/>
            <person name="Roger A.J."/>
            <person name="Ruiz-Trillo I."/>
            <person name="Haas B."/>
            <person name="Nusbaum C."/>
            <person name="Birren B."/>
        </authorList>
    </citation>
    <scope>NUCLEOTIDE SEQUENCE [LARGE SCALE GENOMIC DNA]</scope>
    <source>
        <strain evidence="9 10">JP610</strain>
    </source>
</reference>
<organism evidence="9 10">
    <name type="scientific">Sphaeroforma arctica JP610</name>
    <dbReference type="NCBI Taxonomy" id="667725"/>
    <lineage>
        <taxon>Eukaryota</taxon>
        <taxon>Ichthyosporea</taxon>
        <taxon>Ichthyophonida</taxon>
        <taxon>Sphaeroforma</taxon>
    </lineage>
</organism>
<dbReference type="STRING" id="667725.A0A0L0FG55"/>
<keyword evidence="10" id="KW-1185">Reference proteome</keyword>
<protein>
    <recommendedName>
        <fullName evidence="8">V-type proton ATPase subunit a</fullName>
    </recommendedName>
</protein>